<dbReference type="GO" id="GO:0016279">
    <property type="term" value="F:protein-lysine N-methyltransferase activity"/>
    <property type="evidence" value="ECO:0007669"/>
    <property type="project" value="RHEA"/>
</dbReference>
<organism evidence="7">
    <name type="scientific">uncultured bacterium HF4000_05M23</name>
    <dbReference type="NCBI Taxonomy" id="542534"/>
    <lineage>
        <taxon>Bacteria</taxon>
        <taxon>environmental samples</taxon>
    </lineage>
</organism>
<keyword evidence="2 6" id="KW-0963">Cytoplasm</keyword>
<dbReference type="AlphaFoldDB" id="E0XQ16"/>
<dbReference type="GO" id="GO:0005737">
    <property type="term" value="C:cytoplasm"/>
    <property type="evidence" value="ECO:0007669"/>
    <property type="project" value="UniProtKB-SubCell"/>
</dbReference>
<dbReference type="EC" id="2.1.1.-" evidence="6"/>
<feature type="binding site" evidence="6">
    <location>
        <position position="242"/>
    </location>
    <ligand>
        <name>S-adenosyl-L-methionine</name>
        <dbReference type="ChEBI" id="CHEBI:59789"/>
    </ligand>
</feature>
<feature type="binding site" evidence="6">
    <location>
        <position position="197"/>
    </location>
    <ligand>
        <name>S-adenosyl-L-methionine</name>
        <dbReference type="ChEBI" id="CHEBI:59789"/>
    </ligand>
</feature>
<comment type="subcellular location">
    <subcellularLocation>
        <location evidence="6">Cytoplasm</location>
    </subcellularLocation>
</comment>
<feature type="binding site" evidence="6">
    <location>
        <position position="154"/>
    </location>
    <ligand>
        <name>S-adenosyl-L-methionine</name>
        <dbReference type="ChEBI" id="CHEBI:59789"/>
    </ligand>
</feature>
<evidence type="ECO:0000256" key="3">
    <source>
        <dbReference type="ARBA" id="ARBA00022603"/>
    </source>
</evidence>
<comment type="function">
    <text evidence="6">Methylates ribosomal protein L11.</text>
</comment>
<feature type="binding site" evidence="6">
    <location>
        <position position="175"/>
    </location>
    <ligand>
        <name>S-adenosyl-L-methionine</name>
        <dbReference type="ChEBI" id="CHEBI:59789"/>
    </ligand>
</feature>
<evidence type="ECO:0000256" key="1">
    <source>
        <dbReference type="ARBA" id="ARBA00009741"/>
    </source>
</evidence>
<dbReference type="InterPro" id="IPR029063">
    <property type="entry name" value="SAM-dependent_MTases_sf"/>
</dbReference>
<evidence type="ECO:0000256" key="4">
    <source>
        <dbReference type="ARBA" id="ARBA00022679"/>
    </source>
</evidence>
<dbReference type="Pfam" id="PF06325">
    <property type="entry name" value="PrmA"/>
    <property type="match status" value="1"/>
</dbReference>
<sequence length="307" mass="32838">MDNESQARTRHWLQLSIEAPPEYVEPLTHLFNLHGEGTASVERPGGFNPDEGEGPDPAAWVTIRGWLPIDPTTDSRRTAIDVGVRLIRHFVDLSELEEREVTDDEWRNQRFESIRVGTNLVIVPRSAEFTGRDSDIVVGLEPGLAFGTGHHPTTLMCLEEIEDNVKSGCRFLDVGCGSGILSIAALALGAEHAVGLDIDNDAVVSSKANLEVAGFSERSTVLQGSVPHKGIPDGDFDVVAANIAANVLIKLAGALLAAVSEGGVIITSGVLDTRLGDVVSAFESAGGVVQASRQIEDWTATRFVRAK</sequence>
<evidence type="ECO:0000313" key="7">
    <source>
        <dbReference type="EMBL" id="ADI16507.1"/>
    </source>
</evidence>
<name>E0XQ16_9BACT</name>
<proteinExistence type="inferred from homology"/>
<keyword evidence="3 6" id="KW-0489">Methyltransferase</keyword>
<gene>
    <name evidence="6" type="primary">prmA</name>
</gene>
<dbReference type="EMBL" id="GU474839">
    <property type="protein sequence ID" value="ADI16507.1"/>
    <property type="molecule type" value="Genomic_DNA"/>
</dbReference>
<keyword evidence="7" id="KW-0689">Ribosomal protein</keyword>
<dbReference type="InterPro" id="IPR050078">
    <property type="entry name" value="Ribosomal_L11_MeTrfase_PrmA"/>
</dbReference>
<dbReference type="InterPro" id="IPR004498">
    <property type="entry name" value="Ribosomal_PrmA_MeTrfase"/>
</dbReference>
<evidence type="ECO:0000256" key="6">
    <source>
        <dbReference type="HAMAP-Rule" id="MF_00735"/>
    </source>
</evidence>
<dbReference type="GO" id="GO:0005840">
    <property type="term" value="C:ribosome"/>
    <property type="evidence" value="ECO:0007669"/>
    <property type="project" value="UniProtKB-KW"/>
</dbReference>
<keyword evidence="7" id="KW-0687">Ribonucleoprotein</keyword>
<dbReference type="PANTHER" id="PTHR43648:SF1">
    <property type="entry name" value="ELECTRON TRANSFER FLAVOPROTEIN BETA SUBUNIT LYSINE METHYLTRANSFERASE"/>
    <property type="match status" value="1"/>
</dbReference>
<evidence type="ECO:0000256" key="5">
    <source>
        <dbReference type="ARBA" id="ARBA00022691"/>
    </source>
</evidence>
<evidence type="ECO:0000256" key="2">
    <source>
        <dbReference type="ARBA" id="ARBA00022490"/>
    </source>
</evidence>
<keyword evidence="5 6" id="KW-0949">S-adenosyl-L-methionine</keyword>
<dbReference type="SUPFAM" id="SSF53335">
    <property type="entry name" value="S-adenosyl-L-methionine-dependent methyltransferases"/>
    <property type="match status" value="1"/>
</dbReference>
<dbReference type="CDD" id="cd02440">
    <property type="entry name" value="AdoMet_MTases"/>
    <property type="match status" value="1"/>
</dbReference>
<dbReference type="PANTHER" id="PTHR43648">
    <property type="entry name" value="ELECTRON TRANSFER FLAVOPROTEIN BETA SUBUNIT LYSINE METHYLTRANSFERASE"/>
    <property type="match status" value="1"/>
</dbReference>
<dbReference type="GO" id="GO:0032259">
    <property type="term" value="P:methylation"/>
    <property type="evidence" value="ECO:0007669"/>
    <property type="project" value="UniProtKB-KW"/>
</dbReference>
<dbReference type="HAMAP" id="MF_00735">
    <property type="entry name" value="Methyltr_PrmA"/>
    <property type="match status" value="1"/>
</dbReference>
<dbReference type="Gene3D" id="3.40.50.150">
    <property type="entry name" value="Vaccinia Virus protein VP39"/>
    <property type="match status" value="1"/>
</dbReference>
<comment type="similarity">
    <text evidence="1 6">Belongs to the methyltransferase superfamily. PrmA family.</text>
</comment>
<protein>
    <recommendedName>
        <fullName evidence="6">Ribosomal protein L11 methyltransferase</fullName>
        <shortName evidence="6">L11 Mtase</shortName>
        <ecNumber evidence="6">2.1.1.-</ecNumber>
    </recommendedName>
</protein>
<accession>E0XQ16</accession>
<reference evidence="7" key="1">
    <citation type="journal article" date="2011" name="Environ. Microbiol.">
        <title>Time-series analyses of Monterey Bay coastal microbial picoplankton using a 'genome proxy' microarray.</title>
        <authorList>
            <person name="Rich V.I."/>
            <person name="Pham V.D."/>
            <person name="Eppley J."/>
            <person name="Shi Y."/>
            <person name="DeLong E.F."/>
        </authorList>
    </citation>
    <scope>NUCLEOTIDE SEQUENCE</scope>
</reference>
<comment type="catalytic activity">
    <reaction evidence="6">
        <text>L-lysyl-[protein] + 3 S-adenosyl-L-methionine = N(6),N(6),N(6)-trimethyl-L-lysyl-[protein] + 3 S-adenosyl-L-homocysteine + 3 H(+)</text>
        <dbReference type="Rhea" id="RHEA:54192"/>
        <dbReference type="Rhea" id="RHEA-COMP:9752"/>
        <dbReference type="Rhea" id="RHEA-COMP:13826"/>
        <dbReference type="ChEBI" id="CHEBI:15378"/>
        <dbReference type="ChEBI" id="CHEBI:29969"/>
        <dbReference type="ChEBI" id="CHEBI:57856"/>
        <dbReference type="ChEBI" id="CHEBI:59789"/>
        <dbReference type="ChEBI" id="CHEBI:61961"/>
    </reaction>
</comment>
<keyword evidence="4 6" id="KW-0808">Transferase</keyword>